<gene>
    <name evidence="1" type="ORF">HID58_090266</name>
</gene>
<dbReference type="Proteomes" id="UP000824890">
    <property type="component" value="Unassembled WGS sequence"/>
</dbReference>
<proteinExistence type="predicted"/>
<sequence length="122" mass="14454">MADHCLVIPGEWTSVDSIWNFVIDKKTRKHSVGLMELRLWCGFMYLKQPPKPTSAPLAMPLTILFAYPAKMIHIGRKTYISLVYTQRKVHMYKPDRRTHVHQEKIPPYPIHMYTQDQRPRVH</sequence>
<accession>A0ABQ7X779</accession>
<dbReference type="EMBL" id="JAGKQM010001444">
    <property type="protein sequence ID" value="KAH0851840.1"/>
    <property type="molecule type" value="Genomic_DNA"/>
</dbReference>
<comment type="caution">
    <text evidence="1">The sequence shown here is derived from an EMBL/GenBank/DDBJ whole genome shotgun (WGS) entry which is preliminary data.</text>
</comment>
<evidence type="ECO:0000313" key="1">
    <source>
        <dbReference type="EMBL" id="KAH0851840.1"/>
    </source>
</evidence>
<name>A0ABQ7X779_BRANA</name>
<keyword evidence="2" id="KW-1185">Reference proteome</keyword>
<organism evidence="1 2">
    <name type="scientific">Brassica napus</name>
    <name type="common">Rape</name>
    <dbReference type="NCBI Taxonomy" id="3708"/>
    <lineage>
        <taxon>Eukaryota</taxon>
        <taxon>Viridiplantae</taxon>
        <taxon>Streptophyta</taxon>
        <taxon>Embryophyta</taxon>
        <taxon>Tracheophyta</taxon>
        <taxon>Spermatophyta</taxon>
        <taxon>Magnoliopsida</taxon>
        <taxon>eudicotyledons</taxon>
        <taxon>Gunneridae</taxon>
        <taxon>Pentapetalae</taxon>
        <taxon>rosids</taxon>
        <taxon>malvids</taxon>
        <taxon>Brassicales</taxon>
        <taxon>Brassicaceae</taxon>
        <taxon>Brassiceae</taxon>
        <taxon>Brassica</taxon>
    </lineage>
</organism>
<evidence type="ECO:0000313" key="2">
    <source>
        <dbReference type="Proteomes" id="UP000824890"/>
    </source>
</evidence>
<reference evidence="1 2" key="1">
    <citation type="submission" date="2021-05" db="EMBL/GenBank/DDBJ databases">
        <title>Genome Assembly of Synthetic Allotetraploid Brassica napus Reveals Homoeologous Exchanges between Subgenomes.</title>
        <authorList>
            <person name="Davis J.T."/>
        </authorList>
    </citation>
    <scope>NUCLEOTIDE SEQUENCE [LARGE SCALE GENOMIC DNA]</scope>
    <source>
        <strain evidence="2">cv. Da-Ae</strain>
        <tissue evidence="1">Seedling</tissue>
    </source>
</reference>
<protein>
    <submittedName>
        <fullName evidence="1">Uncharacterized protein</fullName>
    </submittedName>
</protein>